<reference evidence="3" key="1">
    <citation type="submission" date="2009-01" db="EMBL/GenBank/DDBJ databases">
        <title>Complete sequence of Anaeromyxobacter dehalogenans 2CP-1.</title>
        <authorList>
            <consortium name="US DOE Joint Genome Institute"/>
            <person name="Lucas S."/>
            <person name="Copeland A."/>
            <person name="Lapidus A."/>
            <person name="Glavina del Rio T."/>
            <person name="Dalin E."/>
            <person name="Tice H."/>
            <person name="Bruce D."/>
            <person name="Goodwin L."/>
            <person name="Pitluck S."/>
            <person name="Saunders E."/>
            <person name="Brettin T."/>
            <person name="Detter J.C."/>
            <person name="Han C."/>
            <person name="Larimer F."/>
            <person name="Land M."/>
            <person name="Hauser L."/>
            <person name="Kyrpides N."/>
            <person name="Ovchinnikova G."/>
            <person name="Beliaev A.S."/>
            <person name="Richardson P."/>
        </authorList>
    </citation>
    <scope>NUCLEOTIDE SEQUENCE</scope>
    <source>
        <strain evidence="3">2CP-1</strain>
    </source>
</reference>
<sequence>MERERGAGGMEAGELGDVADALRELGDEARESVARLAEQLDLERRMAESPMAVLGVAAAAGMVLGGGLWPLLRPMVRMAARAALSPTNLLALGAAVGAMRAARARETASAGAGPEGSSAPSTH</sequence>
<dbReference type="EMBL" id="CP001359">
    <property type="protein sequence ID" value="ACL64921.1"/>
    <property type="molecule type" value="Genomic_DNA"/>
</dbReference>
<dbReference type="HOGENOM" id="CLU_2021890_0_0_7"/>
<keyword evidence="2" id="KW-0472">Membrane</keyword>
<keyword evidence="2" id="KW-0812">Transmembrane</keyword>
<protein>
    <submittedName>
        <fullName evidence="3">Uncharacterized protein</fullName>
    </submittedName>
</protein>
<evidence type="ECO:0000313" key="4">
    <source>
        <dbReference type="Proteomes" id="UP000007089"/>
    </source>
</evidence>
<keyword evidence="2" id="KW-1133">Transmembrane helix</keyword>
<evidence type="ECO:0000313" key="3">
    <source>
        <dbReference type="EMBL" id="ACL64921.1"/>
    </source>
</evidence>
<feature type="region of interest" description="Disordered" evidence="1">
    <location>
        <begin position="103"/>
        <end position="123"/>
    </location>
</feature>
<feature type="transmembrane region" description="Helical" evidence="2">
    <location>
        <begin position="52"/>
        <end position="72"/>
    </location>
</feature>
<dbReference type="Proteomes" id="UP000007089">
    <property type="component" value="Chromosome"/>
</dbReference>
<proteinExistence type="predicted"/>
<dbReference type="AlphaFoldDB" id="B8J566"/>
<evidence type="ECO:0000256" key="2">
    <source>
        <dbReference type="SAM" id="Phobius"/>
    </source>
</evidence>
<accession>B8J566</accession>
<organism evidence="3 4">
    <name type="scientific">Anaeromyxobacter dehalogenans (strain ATCC BAA-258 / DSM 21875 / 2CP-1)</name>
    <dbReference type="NCBI Taxonomy" id="455488"/>
    <lineage>
        <taxon>Bacteria</taxon>
        <taxon>Pseudomonadati</taxon>
        <taxon>Myxococcota</taxon>
        <taxon>Myxococcia</taxon>
        <taxon>Myxococcales</taxon>
        <taxon>Cystobacterineae</taxon>
        <taxon>Anaeromyxobacteraceae</taxon>
        <taxon>Anaeromyxobacter</taxon>
    </lineage>
</organism>
<gene>
    <name evidence="3" type="ordered locus">A2cp1_1577</name>
</gene>
<dbReference type="RefSeq" id="WP_012632854.1">
    <property type="nucleotide sequence ID" value="NC_011891.1"/>
</dbReference>
<evidence type="ECO:0000256" key="1">
    <source>
        <dbReference type="SAM" id="MobiDB-lite"/>
    </source>
</evidence>
<name>B8J566_ANAD2</name>
<dbReference type="KEGG" id="acp:A2cp1_1577"/>
<keyword evidence="4" id="KW-1185">Reference proteome</keyword>